<protein>
    <submittedName>
        <fullName evidence="1">Uncharacterized protein</fullName>
    </submittedName>
</protein>
<organism evidence="1 2">
    <name type="scientific">Brassica rapa subsp. trilocularis</name>
    <dbReference type="NCBI Taxonomy" id="1813537"/>
    <lineage>
        <taxon>Eukaryota</taxon>
        <taxon>Viridiplantae</taxon>
        <taxon>Streptophyta</taxon>
        <taxon>Embryophyta</taxon>
        <taxon>Tracheophyta</taxon>
        <taxon>Spermatophyta</taxon>
        <taxon>Magnoliopsida</taxon>
        <taxon>eudicotyledons</taxon>
        <taxon>Gunneridae</taxon>
        <taxon>Pentapetalae</taxon>
        <taxon>rosids</taxon>
        <taxon>malvids</taxon>
        <taxon>Brassicales</taxon>
        <taxon>Brassicaceae</taxon>
        <taxon>Brassiceae</taxon>
        <taxon>Brassica</taxon>
    </lineage>
</organism>
<accession>A0ABQ7MWM5</accession>
<evidence type="ECO:0000313" key="1">
    <source>
        <dbReference type="EMBL" id="KAG5403099.1"/>
    </source>
</evidence>
<proteinExistence type="predicted"/>
<gene>
    <name evidence="1" type="primary">A03g500760.1_BraROA</name>
    <name evidence="1" type="ORF">IGI04_009218</name>
</gene>
<comment type="caution">
    <text evidence="1">The sequence shown here is derived from an EMBL/GenBank/DDBJ whole genome shotgun (WGS) entry which is preliminary data.</text>
</comment>
<dbReference type="Proteomes" id="UP000823674">
    <property type="component" value="Chromosome A03"/>
</dbReference>
<sequence length="333" mass="35987">MPCQESVHLWAMQNLKSVMMSPLATQNHLSCFLSPNTLDLKTPLSSASGPGGASERVPVPEGFLLSTFLASVIGFRCLLAKIDDSGGGLAPRGAVTRCSGAGRAGELSGVPSSWGGCAGSCHGWVRWWFVATDLSRRARSVEVVGILGLLGSGIFRSLLAATKSAPFFGLGGKFRVGCNRGESVRFCFFVCVLLVRFEWSSMAIRWFPVCSASLSLLPPLASCCGDVYNPSFCRFHRRLKRVLARFGMRFKASCGVSYIPALVAQRKLQVWWRSSGTSYSGDVKGTPGILGNEENLTFPRVTSMVESGYRCRRISKNKLAECAGFSGWAKLVL</sequence>
<name>A0ABQ7MWM5_BRACM</name>
<dbReference type="EMBL" id="JADBGQ010000003">
    <property type="protein sequence ID" value="KAG5403099.1"/>
    <property type="molecule type" value="Genomic_DNA"/>
</dbReference>
<keyword evidence="2" id="KW-1185">Reference proteome</keyword>
<evidence type="ECO:0000313" key="2">
    <source>
        <dbReference type="Proteomes" id="UP000823674"/>
    </source>
</evidence>
<reference evidence="1 2" key="1">
    <citation type="submission" date="2021-03" db="EMBL/GenBank/DDBJ databases">
        <authorList>
            <person name="King G.J."/>
            <person name="Bancroft I."/>
            <person name="Baten A."/>
            <person name="Bloomfield J."/>
            <person name="Borpatragohain P."/>
            <person name="He Z."/>
            <person name="Irish N."/>
            <person name="Irwin J."/>
            <person name="Liu K."/>
            <person name="Mauleon R.P."/>
            <person name="Moore J."/>
            <person name="Morris R."/>
            <person name="Ostergaard L."/>
            <person name="Wang B."/>
            <person name="Wells R."/>
        </authorList>
    </citation>
    <scope>NUCLEOTIDE SEQUENCE [LARGE SCALE GENOMIC DNA]</scope>
    <source>
        <strain evidence="1">R-o-18</strain>
        <tissue evidence="1">Leaf</tissue>
    </source>
</reference>